<protein>
    <recommendedName>
        <fullName evidence="2">Rad60/SUMO-like domain-containing protein</fullName>
    </recommendedName>
</protein>
<feature type="compositionally biased region" description="Gly residues" evidence="1">
    <location>
        <begin position="1"/>
        <end position="11"/>
    </location>
</feature>
<dbReference type="PANTHER" id="PTHR10562">
    <property type="entry name" value="SMALL UBIQUITIN-RELATED MODIFIER"/>
    <property type="match status" value="1"/>
</dbReference>
<reference evidence="3 4" key="1">
    <citation type="journal article" date="2024" name="G3 (Bethesda)">
        <title>Genome assembly of Hibiscus sabdariffa L. provides insights into metabolisms of medicinal natural products.</title>
        <authorList>
            <person name="Kim T."/>
        </authorList>
    </citation>
    <scope>NUCLEOTIDE SEQUENCE [LARGE SCALE GENOMIC DNA]</scope>
    <source>
        <strain evidence="3">TK-2024</strain>
        <tissue evidence="3">Old leaves</tissue>
    </source>
</reference>
<feature type="region of interest" description="Disordered" evidence="1">
    <location>
        <begin position="1"/>
        <end position="24"/>
    </location>
</feature>
<name>A0ABR2P5K9_9ROSI</name>
<evidence type="ECO:0000313" key="4">
    <source>
        <dbReference type="Proteomes" id="UP001396334"/>
    </source>
</evidence>
<keyword evidence="4" id="KW-1185">Reference proteome</keyword>
<dbReference type="Pfam" id="PF11976">
    <property type="entry name" value="Rad60-SLD"/>
    <property type="match status" value="1"/>
</dbReference>
<dbReference type="Proteomes" id="UP001396334">
    <property type="component" value="Unassembled WGS sequence"/>
</dbReference>
<feature type="domain" description="Rad60/SUMO-like" evidence="2">
    <location>
        <begin position="30"/>
        <end position="98"/>
    </location>
</feature>
<evidence type="ECO:0000313" key="3">
    <source>
        <dbReference type="EMBL" id="KAK8983721.1"/>
    </source>
</evidence>
<comment type="caution">
    <text evidence="3">The sequence shown here is derived from an EMBL/GenBank/DDBJ whole genome shotgun (WGS) entry which is preliminary data.</text>
</comment>
<dbReference type="SUPFAM" id="SSF54236">
    <property type="entry name" value="Ubiquitin-like"/>
    <property type="match status" value="1"/>
</dbReference>
<proteinExistence type="predicted"/>
<dbReference type="Gene3D" id="3.10.20.90">
    <property type="entry name" value="Phosphatidylinositol 3-kinase Catalytic Subunit, Chain A, domain 1"/>
    <property type="match status" value="1"/>
</dbReference>
<dbReference type="EMBL" id="JBBPBN010000079">
    <property type="protein sequence ID" value="KAK8983721.1"/>
    <property type="molecule type" value="Genomic_DNA"/>
</dbReference>
<accession>A0ABR2P5K9</accession>
<evidence type="ECO:0000259" key="2">
    <source>
        <dbReference type="Pfam" id="PF11976"/>
    </source>
</evidence>
<dbReference type="InterPro" id="IPR029071">
    <property type="entry name" value="Ubiquitin-like_domsf"/>
</dbReference>
<sequence length="115" mass="12728">MQRSGSNGGVSSGSAGEEIINRAGGRERRITIHVTGQDGSTTMFTISRNLRLRVLFLNYCERKQLNYRTARFLHQGVRVLGRRTPAELNLEDGVELNCMLHQLGGGGFYTMPATT</sequence>
<organism evidence="3 4">
    <name type="scientific">Hibiscus sabdariffa</name>
    <name type="common">roselle</name>
    <dbReference type="NCBI Taxonomy" id="183260"/>
    <lineage>
        <taxon>Eukaryota</taxon>
        <taxon>Viridiplantae</taxon>
        <taxon>Streptophyta</taxon>
        <taxon>Embryophyta</taxon>
        <taxon>Tracheophyta</taxon>
        <taxon>Spermatophyta</taxon>
        <taxon>Magnoliopsida</taxon>
        <taxon>eudicotyledons</taxon>
        <taxon>Gunneridae</taxon>
        <taxon>Pentapetalae</taxon>
        <taxon>rosids</taxon>
        <taxon>malvids</taxon>
        <taxon>Malvales</taxon>
        <taxon>Malvaceae</taxon>
        <taxon>Malvoideae</taxon>
        <taxon>Hibiscus</taxon>
    </lineage>
</organism>
<evidence type="ECO:0000256" key="1">
    <source>
        <dbReference type="SAM" id="MobiDB-lite"/>
    </source>
</evidence>
<dbReference type="InterPro" id="IPR022617">
    <property type="entry name" value="Rad60/SUMO-like_dom"/>
</dbReference>
<gene>
    <name evidence="3" type="ORF">V6N11_009509</name>
</gene>